<keyword evidence="2" id="KW-1185">Reference proteome</keyword>
<evidence type="ECO:0000313" key="1">
    <source>
        <dbReference type="EMBL" id="AXK45521.1"/>
    </source>
</evidence>
<evidence type="ECO:0000313" key="2">
    <source>
        <dbReference type="Proteomes" id="UP000254236"/>
    </source>
</evidence>
<sequence length="64" mass="6628">MLVIVPPTWGSAGEATGQGCPLDAQSSTFVGSAGRSALRMVVPSRALPARPASVPHVDEQQEVR</sequence>
<gene>
    <name evidence="1" type="ORF">DWV08_07770</name>
</gene>
<proteinExistence type="predicted"/>
<accession>A0ABN5MT10</accession>
<protein>
    <submittedName>
        <fullName evidence="1">Uncharacterized protein</fullName>
    </submittedName>
</protein>
<name>A0ABN5MT10_9MICO</name>
<organism evidence="1 2">
    <name type="scientific">Brachybacterium saurashtrense</name>
    <dbReference type="NCBI Taxonomy" id="556288"/>
    <lineage>
        <taxon>Bacteria</taxon>
        <taxon>Bacillati</taxon>
        <taxon>Actinomycetota</taxon>
        <taxon>Actinomycetes</taxon>
        <taxon>Micrococcales</taxon>
        <taxon>Dermabacteraceae</taxon>
        <taxon>Brachybacterium</taxon>
    </lineage>
</organism>
<dbReference type="EMBL" id="CP031356">
    <property type="protein sequence ID" value="AXK45521.1"/>
    <property type="molecule type" value="Genomic_DNA"/>
</dbReference>
<dbReference type="Proteomes" id="UP000254236">
    <property type="component" value="Chromosome"/>
</dbReference>
<reference evidence="1 2" key="1">
    <citation type="submission" date="2018-07" db="EMBL/GenBank/DDBJ databases">
        <title>Brachybacterium saurashtrense DSM 23186 genome sequence.</title>
        <authorList>
            <person name="Guo L."/>
        </authorList>
    </citation>
    <scope>NUCLEOTIDE SEQUENCE [LARGE SCALE GENOMIC DNA]</scope>
    <source>
        <strain evidence="1 2">DSM 23186</strain>
    </source>
</reference>